<dbReference type="PROSITE" id="PS50191">
    <property type="entry name" value="CRAL_TRIO"/>
    <property type="match status" value="1"/>
</dbReference>
<dbReference type="OrthoDB" id="6146271at2759"/>
<dbReference type="PANTHER" id="PTHR23324">
    <property type="entry name" value="SEC14 RELATED PROTEIN"/>
    <property type="match status" value="1"/>
</dbReference>
<dbReference type="CDD" id="cd00170">
    <property type="entry name" value="SEC14"/>
    <property type="match status" value="1"/>
</dbReference>
<organism evidence="2 3">
    <name type="scientific">Orchesella cincta</name>
    <name type="common">Springtail</name>
    <name type="synonym">Podura cincta</name>
    <dbReference type="NCBI Taxonomy" id="48709"/>
    <lineage>
        <taxon>Eukaryota</taxon>
        <taxon>Metazoa</taxon>
        <taxon>Ecdysozoa</taxon>
        <taxon>Arthropoda</taxon>
        <taxon>Hexapoda</taxon>
        <taxon>Collembola</taxon>
        <taxon>Entomobryomorpha</taxon>
        <taxon>Entomobryoidea</taxon>
        <taxon>Orchesellidae</taxon>
        <taxon>Orchesellinae</taxon>
        <taxon>Orchesella</taxon>
    </lineage>
</organism>
<gene>
    <name evidence="2" type="ORF">Ocin01_10314</name>
</gene>
<dbReference type="EMBL" id="LJIJ01000546">
    <property type="protein sequence ID" value="ODM96365.1"/>
    <property type="molecule type" value="Genomic_DNA"/>
</dbReference>
<dbReference type="GO" id="GO:0005737">
    <property type="term" value="C:cytoplasm"/>
    <property type="evidence" value="ECO:0007669"/>
    <property type="project" value="TreeGrafter"/>
</dbReference>
<dbReference type="AlphaFoldDB" id="A0A1D2MUI8"/>
<evidence type="ECO:0000313" key="2">
    <source>
        <dbReference type="EMBL" id="ODM96365.1"/>
    </source>
</evidence>
<dbReference type="PANTHER" id="PTHR23324:SF83">
    <property type="entry name" value="SEC14-LIKE PROTEIN 2"/>
    <property type="match status" value="1"/>
</dbReference>
<dbReference type="Pfam" id="PF00650">
    <property type="entry name" value="CRAL_TRIO"/>
    <property type="match status" value="1"/>
</dbReference>
<dbReference type="SUPFAM" id="SSF52087">
    <property type="entry name" value="CRAL/TRIO domain"/>
    <property type="match status" value="1"/>
</dbReference>
<keyword evidence="3" id="KW-1185">Reference proteome</keyword>
<sequence>FKSQVHGNVTHHFMKSDLFLLRWIRAKNLDVKRAIRDMFDVIAVGSIGGQWNIRKSALQGKLPRLTRYIFKLVEEVFNRVYDINQQQPNITQFSAQAHSFDNKTTCMHKYNIFSFDLSGLTTYVQMLTIYNKYYPNFAHTITTINTPASFSIVLDLLRPLLNKGTNDALKVFGYDKKQWKEYLDKEISEDQLTEEFGGTRPDDE</sequence>
<name>A0A1D2MUI8_ORCCI</name>
<dbReference type="InterPro" id="IPR051064">
    <property type="entry name" value="SEC14/CRAL-TRIO_domain"/>
</dbReference>
<protein>
    <submittedName>
        <fullName evidence="2">SEC14-like protein 2</fullName>
    </submittedName>
</protein>
<evidence type="ECO:0000259" key="1">
    <source>
        <dbReference type="PROSITE" id="PS50191"/>
    </source>
</evidence>
<dbReference type="InterPro" id="IPR036865">
    <property type="entry name" value="CRAL-TRIO_dom_sf"/>
</dbReference>
<dbReference type="InterPro" id="IPR001251">
    <property type="entry name" value="CRAL-TRIO_dom"/>
</dbReference>
<feature type="non-terminal residue" evidence="2">
    <location>
        <position position="1"/>
    </location>
</feature>
<evidence type="ECO:0000313" key="3">
    <source>
        <dbReference type="Proteomes" id="UP000094527"/>
    </source>
</evidence>
<reference evidence="2 3" key="1">
    <citation type="journal article" date="2016" name="Genome Biol. Evol.">
        <title>Gene Family Evolution Reflects Adaptation to Soil Environmental Stressors in the Genome of the Collembolan Orchesella cincta.</title>
        <authorList>
            <person name="Faddeeva-Vakhrusheva A."/>
            <person name="Derks M.F."/>
            <person name="Anvar S.Y."/>
            <person name="Agamennone V."/>
            <person name="Suring W."/>
            <person name="Smit S."/>
            <person name="van Straalen N.M."/>
            <person name="Roelofs D."/>
        </authorList>
    </citation>
    <scope>NUCLEOTIDE SEQUENCE [LARGE SCALE GENOMIC DNA]</scope>
    <source>
        <tissue evidence="2">Mixed pool</tissue>
    </source>
</reference>
<accession>A0A1D2MUI8</accession>
<feature type="domain" description="CRAL-TRIO" evidence="1">
    <location>
        <begin position="63"/>
        <end position="204"/>
    </location>
</feature>
<dbReference type="Gene3D" id="3.40.525.10">
    <property type="entry name" value="CRAL-TRIO lipid binding domain"/>
    <property type="match status" value="1"/>
</dbReference>
<comment type="caution">
    <text evidence="2">The sequence shown here is derived from an EMBL/GenBank/DDBJ whole genome shotgun (WGS) entry which is preliminary data.</text>
</comment>
<dbReference type="Proteomes" id="UP000094527">
    <property type="component" value="Unassembled WGS sequence"/>
</dbReference>
<dbReference type="STRING" id="48709.A0A1D2MUI8"/>
<proteinExistence type="predicted"/>